<dbReference type="EMBL" id="UINC01030616">
    <property type="protein sequence ID" value="SVB15291.1"/>
    <property type="molecule type" value="Genomic_DNA"/>
</dbReference>
<proteinExistence type="inferred from homology"/>
<evidence type="ECO:0000313" key="3">
    <source>
        <dbReference type="EMBL" id="SVB15291.1"/>
    </source>
</evidence>
<dbReference type="PANTHER" id="PTHR21064:SF6">
    <property type="entry name" value="AMINOGLYCOSIDE PHOSPHOTRANSFERASE DOMAIN-CONTAINING PROTEIN"/>
    <property type="match status" value="1"/>
</dbReference>
<evidence type="ECO:0000259" key="2">
    <source>
        <dbReference type="Pfam" id="PF01636"/>
    </source>
</evidence>
<dbReference type="Pfam" id="PF01636">
    <property type="entry name" value="APH"/>
    <property type="match status" value="1"/>
</dbReference>
<dbReference type="GO" id="GO:0019202">
    <property type="term" value="F:amino acid kinase activity"/>
    <property type="evidence" value="ECO:0007669"/>
    <property type="project" value="TreeGrafter"/>
</dbReference>
<protein>
    <recommendedName>
        <fullName evidence="2">Aminoglycoside phosphotransferase domain-containing protein</fullName>
    </recommendedName>
</protein>
<dbReference type="SUPFAM" id="SSF56112">
    <property type="entry name" value="Protein kinase-like (PK-like)"/>
    <property type="match status" value="1"/>
</dbReference>
<evidence type="ECO:0000256" key="1">
    <source>
        <dbReference type="ARBA" id="ARBA00038240"/>
    </source>
</evidence>
<organism evidence="3">
    <name type="scientific">marine metagenome</name>
    <dbReference type="NCBI Taxonomy" id="408172"/>
    <lineage>
        <taxon>unclassified sequences</taxon>
        <taxon>metagenomes</taxon>
        <taxon>ecological metagenomes</taxon>
    </lineage>
</organism>
<sequence>MKWFDIYTDVSEEEVTRLLLAAGKAELRKMEPLAGGWANSTYLLTLDDDSQLVLKVWTNKTPTAVERIIRNTCWLVDHGVSTPLPLQLKDGERMLVINGISWTLMPYISGDWLSSDPPSLHDIGRVQALLHQVPVYEDIPHSLSYGYVFWERLVKDACKQEAPAPFIQKLKKETATLKLKIPEDLPRGIIHGDLSPVNVIGRKGQVLALLDFEEICVESFVLDIAMTFVHFGWKDGLPVTELWDALLDGYQSVRHLTDAERAALPHLHRYSVLALAAWRYSEYVIKNPGTELTKRYIEMVDRLDKQLPF</sequence>
<name>A0A382BP30_9ZZZZ</name>
<comment type="similarity">
    <text evidence="1">Belongs to the pseudomonas-type ThrB family.</text>
</comment>
<gene>
    <name evidence="3" type="ORF">METZ01_LOCUS168145</name>
</gene>
<dbReference type="InterPro" id="IPR011009">
    <property type="entry name" value="Kinase-like_dom_sf"/>
</dbReference>
<accession>A0A382BP30</accession>
<dbReference type="Gene3D" id="3.30.200.20">
    <property type="entry name" value="Phosphorylase Kinase, domain 1"/>
    <property type="match status" value="1"/>
</dbReference>
<feature type="domain" description="Aminoglycoside phosphotransferase" evidence="2">
    <location>
        <begin position="30"/>
        <end position="255"/>
    </location>
</feature>
<reference evidence="3" key="1">
    <citation type="submission" date="2018-05" db="EMBL/GenBank/DDBJ databases">
        <authorList>
            <person name="Lanie J.A."/>
            <person name="Ng W.-L."/>
            <person name="Kazmierczak K.M."/>
            <person name="Andrzejewski T.M."/>
            <person name="Davidsen T.M."/>
            <person name="Wayne K.J."/>
            <person name="Tettelin H."/>
            <person name="Glass J.I."/>
            <person name="Rusch D."/>
            <person name="Podicherti R."/>
            <person name="Tsui H.-C.T."/>
            <person name="Winkler M.E."/>
        </authorList>
    </citation>
    <scope>NUCLEOTIDE SEQUENCE</scope>
</reference>
<dbReference type="AlphaFoldDB" id="A0A382BP30"/>
<dbReference type="InterPro" id="IPR050249">
    <property type="entry name" value="Pseudomonas-type_ThrB"/>
</dbReference>
<dbReference type="InterPro" id="IPR002575">
    <property type="entry name" value="Aminoglycoside_PTrfase"/>
</dbReference>
<dbReference type="Gene3D" id="3.90.1200.10">
    <property type="match status" value="1"/>
</dbReference>
<dbReference type="PANTHER" id="PTHR21064">
    <property type="entry name" value="AMINOGLYCOSIDE PHOSPHOTRANSFERASE DOMAIN-CONTAINING PROTEIN-RELATED"/>
    <property type="match status" value="1"/>
</dbReference>